<comment type="caution">
    <text evidence="3">The sequence shown here is derived from an EMBL/GenBank/DDBJ whole genome shotgun (WGS) entry which is preliminary data.</text>
</comment>
<dbReference type="SMART" id="SM00195">
    <property type="entry name" value="DSPc"/>
    <property type="match status" value="1"/>
</dbReference>
<organism evidence="3 4">
    <name type="scientific">Pelagomonas calceolata</name>
    <dbReference type="NCBI Taxonomy" id="35677"/>
    <lineage>
        <taxon>Eukaryota</taxon>
        <taxon>Sar</taxon>
        <taxon>Stramenopiles</taxon>
        <taxon>Ochrophyta</taxon>
        <taxon>Pelagophyceae</taxon>
        <taxon>Pelagomonadales</taxon>
        <taxon>Pelagomonadaceae</taxon>
        <taxon>Pelagomonas</taxon>
    </lineage>
</organism>
<sequence length="528" mass="58179">MATRIKDGIFVADGESSQDGEFVEMNKISYVINCAGRQLPNLWAPHGIRYLTFSWEDEPSYRLFDAHDTGRCVVAEQICAFVDEALISGEAVLIHSLRGTGRAVACALAYLMHKYEWGLEKSLAFVRSKRADAAPNPGFLKQLAALDRRLQKARCRKIERLPAKKRRQAYEDAQRRLEAWDATPARIQSWDAVVDKDAEELVQDEEELVNSFFNAKCNVDVAKLRSAAHEMAHAATRLRWVDRRDAGMRGVVSGPSGSGRGPNLKAPPPRRGILKKTSQPSNPGLKKSPVASDRPTFASRPVVVDPYADEVDPYGRGFSSPSEDGAPSPDERLKAIVRDVELLGSPPRREARRRAEKPRSSGRTTFDGTTLPPTKRPPSAEKRRRKKTPVKARPGTPAAQSTTKSRRTPPPGPAGPAPVFSGAIASGLRRQKRRSIKSGDFDPLAQTYSAPRPSQRRPTSAPAPRRRRAPPVSGGLFPATLLAGFNDLMIRGATDDSWGRPRADVHRAYAPPPAHVSRIRRPRPASTF</sequence>
<feature type="compositionally biased region" description="Polar residues" evidence="1">
    <location>
        <begin position="362"/>
        <end position="372"/>
    </location>
</feature>
<protein>
    <recommendedName>
        <fullName evidence="2">Tyrosine-protein phosphatase domain-containing protein</fullName>
    </recommendedName>
</protein>
<dbReference type="PROSITE" id="PS50054">
    <property type="entry name" value="TYR_PHOSPHATASE_DUAL"/>
    <property type="match status" value="1"/>
</dbReference>
<dbReference type="OrthoDB" id="10252009at2759"/>
<gene>
    <name evidence="3" type="ORF">PECAL_4P18990</name>
</gene>
<feature type="compositionally biased region" description="Low complexity" evidence="1">
    <location>
        <begin position="449"/>
        <end position="463"/>
    </location>
</feature>
<dbReference type="EMBL" id="CAKKNE010000004">
    <property type="protein sequence ID" value="CAH0374602.1"/>
    <property type="molecule type" value="Genomic_DNA"/>
</dbReference>
<accession>A0A8J2WZF7</accession>
<dbReference type="PANTHER" id="PTHR46653">
    <property type="entry name" value="SPECIFICITY PROTEIN PHOSPHATASE, PUTATIVE-RELATED"/>
    <property type="match status" value="1"/>
</dbReference>
<dbReference type="PANTHER" id="PTHR46653:SF1">
    <property type="entry name" value="SPECIFICITY PROTEIN PHOSPHATASE, PUTATIVE-RELATED"/>
    <property type="match status" value="1"/>
</dbReference>
<dbReference type="AlphaFoldDB" id="A0A8J2WZF7"/>
<dbReference type="Gene3D" id="3.90.190.10">
    <property type="entry name" value="Protein tyrosine phosphatase superfamily"/>
    <property type="match status" value="1"/>
</dbReference>
<feature type="region of interest" description="Disordered" evidence="1">
    <location>
        <begin position="249"/>
        <end position="478"/>
    </location>
</feature>
<reference evidence="3" key="1">
    <citation type="submission" date="2021-11" db="EMBL/GenBank/DDBJ databases">
        <authorList>
            <consortium name="Genoscope - CEA"/>
            <person name="William W."/>
        </authorList>
    </citation>
    <scope>NUCLEOTIDE SEQUENCE</scope>
</reference>
<feature type="compositionally biased region" description="Basic and acidic residues" evidence="1">
    <location>
        <begin position="493"/>
        <end position="507"/>
    </location>
</feature>
<feature type="region of interest" description="Disordered" evidence="1">
    <location>
        <begin position="492"/>
        <end position="528"/>
    </location>
</feature>
<evidence type="ECO:0000313" key="3">
    <source>
        <dbReference type="EMBL" id="CAH0374602.1"/>
    </source>
</evidence>
<evidence type="ECO:0000313" key="4">
    <source>
        <dbReference type="Proteomes" id="UP000789595"/>
    </source>
</evidence>
<name>A0A8J2WZF7_9STRA</name>
<dbReference type="Proteomes" id="UP000789595">
    <property type="component" value="Unassembled WGS sequence"/>
</dbReference>
<dbReference type="InterPro" id="IPR020422">
    <property type="entry name" value="TYR_PHOSPHATASE_DUAL_dom"/>
</dbReference>
<feature type="compositionally biased region" description="Basic residues" evidence="1">
    <location>
        <begin position="517"/>
        <end position="528"/>
    </location>
</feature>
<keyword evidence="4" id="KW-1185">Reference proteome</keyword>
<feature type="compositionally biased region" description="Basic and acidic residues" evidence="1">
    <location>
        <begin position="329"/>
        <end position="341"/>
    </location>
</feature>
<dbReference type="Pfam" id="PF00782">
    <property type="entry name" value="DSPc"/>
    <property type="match status" value="1"/>
</dbReference>
<feature type="domain" description="Tyrosine-protein phosphatase" evidence="2">
    <location>
        <begin position="1"/>
        <end position="152"/>
    </location>
</feature>
<dbReference type="CDD" id="cd14498">
    <property type="entry name" value="DSP"/>
    <property type="match status" value="1"/>
</dbReference>
<dbReference type="InterPro" id="IPR029021">
    <property type="entry name" value="Prot-tyrosine_phosphatase-like"/>
</dbReference>
<proteinExistence type="predicted"/>
<evidence type="ECO:0000259" key="2">
    <source>
        <dbReference type="PROSITE" id="PS50054"/>
    </source>
</evidence>
<dbReference type="SUPFAM" id="SSF52799">
    <property type="entry name" value="(Phosphotyrosine protein) phosphatases II"/>
    <property type="match status" value="1"/>
</dbReference>
<dbReference type="InterPro" id="IPR000340">
    <property type="entry name" value="Dual-sp_phosphatase_cat-dom"/>
</dbReference>
<evidence type="ECO:0000256" key="1">
    <source>
        <dbReference type="SAM" id="MobiDB-lite"/>
    </source>
</evidence>